<dbReference type="InterPro" id="IPR035647">
    <property type="entry name" value="EFG_III/V"/>
</dbReference>
<feature type="domain" description="UPF0029" evidence="3">
    <location>
        <begin position="148"/>
        <end position="202"/>
    </location>
</feature>
<dbReference type="Pfam" id="PF01205">
    <property type="entry name" value="Impact_N"/>
    <property type="match status" value="1"/>
</dbReference>
<dbReference type="InterPro" id="IPR020569">
    <property type="entry name" value="UPF0029_Impact_CS"/>
</dbReference>
<comment type="caution">
    <text evidence="4">The sequence shown here is derived from an EMBL/GenBank/DDBJ whole genome shotgun (WGS) entry which is preliminary data.</text>
</comment>
<sequence>MNTATNNAQTYTILATPVEHRLLEKNSDFLTFLQPVENRDEAMHWVQHYRERYPDASHVCWAYSIGNTRQPEAQACSDDGEPSGTAGRPMLHVLTERELGNCLAVVVRYFGGIKLGAGGLVRAYSAAVSQAANLAELGTVSPQTELRIQLGFADESKVRQLLSQHQGELLSSDYSHLVTLTIRLPQSAEAVFCQQLSNLTAGSAVIDSNR</sequence>
<dbReference type="InterPro" id="IPR015796">
    <property type="entry name" value="Impact_YigZ-like"/>
</dbReference>
<dbReference type="Proteomes" id="UP001236258">
    <property type="component" value="Unassembled WGS sequence"/>
</dbReference>
<evidence type="ECO:0000259" key="2">
    <source>
        <dbReference type="Pfam" id="PF01205"/>
    </source>
</evidence>
<dbReference type="Pfam" id="PF09186">
    <property type="entry name" value="DUF1949"/>
    <property type="match status" value="1"/>
</dbReference>
<dbReference type="SUPFAM" id="SSF54980">
    <property type="entry name" value="EF-G C-terminal domain-like"/>
    <property type="match status" value="1"/>
</dbReference>
<dbReference type="PANTHER" id="PTHR16301:SF20">
    <property type="entry name" value="IMPACT FAMILY MEMBER YIGZ"/>
    <property type="match status" value="1"/>
</dbReference>
<name>A0ABT9GTX5_9GAMM</name>
<dbReference type="InterPro" id="IPR023582">
    <property type="entry name" value="Impact"/>
</dbReference>
<proteinExistence type="inferred from homology"/>
<evidence type="ECO:0000313" key="5">
    <source>
        <dbReference type="Proteomes" id="UP001236258"/>
    </source>
</evidence>
<reference evidence="4 5" key="1">
    <citation type="submission" date="2023-08" db="EMBL/GenBank/DDBJ databases">
        <authorList>
            <person name="Joshi A."/>
            <person name="Thite S."/>
        </authorList>
    </citation>
    <scope>NUCLEOTIDE SEQUENCE [LARGE SCALE GENOMIC DNA]</scope>
    <source>
        <strain evidence="4 5">1E1</strain>
    </source>
</reference>
<keyword evidence="5" id="KW-1185">Reference proteome</keyword>
<dbReference type="PROSITE" id="PS00910">
    <property type="entry name" value="UPF0029"/>
    <property type="match status" value="1"/>
</dbReference>
<feature type="domain" description="Impact N-terminal" evidence="2">
    <location>
        <begin position="25"/>
        <end position="131"/>
    </location>
</feature>
<evidence type="ECO:0000313" key="4">
    <source>
        <dbReference type="EMBL" id="MDP4530431.1"/>
    </source>
</evidence>
<organism evidence="4 5">
    <name type="scientific">Alkalimonas delamerensis</name>
    <dbReference type="NCBI Taxonomy" id="265981"/>
    <lineage>
        <taxon>Bacteria</taxon>
        <taxon>Pseudomonadati</taxon>
        <taxon>Pseudomonadota</taxon>
        <taxon>Gammaproteobacteria</taxon>
        <taxon>Alkalimonas</taxon>
    </lineage>
</organism>
<dbReference type="RefSeq" id="WP_305946438.1">
    <property type="nucleotide sequence ID" value="NZ_JAUZVY010000007.1"/>
</dbReference>
<dbReference type="InterPro" id="IPR015269">
    <property type="entry name" value="UPF0029_Impact_C"/>
</dbReference>
<dbReference type="InterPro" id="IPR036956">
    <property type="entry name" value="Impact_N_sf"/>
</dbReference>
<evidence type="ECO:0000256" key="1">
    <source>
        <dbReference type="ARBA" id="ARBA00007665"/>
    </source>
</evidence>
<comment type="similarity">
    <text evidence="1">Belongs to the IMPACT family.</text>
</comment>
<dbReference type="Gene3D" id="3.30.230.30">
    <property type="entry name" value="Impact, N-terminal domain"/>
    <property type="match status" value="1"/>
</dbReference>
<accession>A0ABT9GTX5</accession>
<dbReference type="PANTHER" id="PTHR16301">
    <property type="entry name" value="IMPACT-RELATED"/>
    <property type="match status" value="1"/>
</dbReference>
<dbReference type="InterPro" id="IPR001498">
    <property type="entry name" value="Impact_N"/>
</dbReference>
<dbReference type="InterPro" id="IPR020568">
    <property type="entry name" value="Ribosomal_Su5_D2-typ_SF"/>
</dbReference>
<evidence type="ECO:0000259" key="3">
    <source>
        <dbReference type="Pfam" id="PF09186"/>
    </source>
</evidence>
<gene>
    <name evidence="4" type="ORF">Q3O59_15480</name>
</gene>
<dbReference type="EMBL" id="JAUZVY010000007">
    <property type="protein sequence ID" value="MDP4530431.1"/>
    <property type="molecule type" value="Genomic_DNA"/>
</dbReference>
<dbReference type="Gene3D" id="3.30.70.240">
    <property type="match status" value="1"/>
</dbReference>
<protein>
    <submittedName>
        <fullName evidence="4">YigZ family protein</fullName>
    </submittedName>
</protein>
<dbReference type="NCBIfam" id="TIGR00257">
    <property type="entry name" value="IMPACT_YIGZ"/>
    <property type="match status" value="1"/>
</dbReference>
<dbReference type="SUPFAM" id="SSF54211">
    <property type="entry name" value="Ribosomal protein S5 domain 2-like"/>
    <property type="match status" value="1"/>
</dbReference>